<evidence type="ECO:0000313" key="1">
    <source>
        <dbReference type="EMBL" id="CAD7601122.1"/>
    </source>
</evidence>
<dbReference type="EMBL" id="OE842697">
    <property type="protein sequence ID" value="CAD7601122.1"/>
    <property type="molecule type" value="Genomic_DNA"/>
</dbReference>
<protein>
    <submittedName>
        <fullName evidence="1">Uncharacterized protein</fullName>
    </submittedName>
</protein>
<name>A0A7R9K3E7_TIMGE</name>
<dbReference type="AlphaFoldDB" id="A0A7R9K3E7"/>
<reference evidence="1" key="1">
    <citation type="submission" date="2020-11" db="EMBL/GenBank/DDBJ databases">
        <authorList>
            <person name="Tran Van P."/>
        </authorList>
    </citation>
    <scope>NUCLEOTIDE SEQUENCE</scope>
</reference>
<organism evidence="1">
    <name type="scientific">Timema genevievae</name>
    <name type="common">Walking stick</name>
    <dbReference type="NCBI Taxonomy" id="629358"/>
    <lineage>
        <taxon>Eukaryota</taxon>
        <taxon>Metazoa</taxon>
        <taxon>Ecdysozoa</taxon>
        <taxon>Arthropoda</taxon>
        <taxon>Hexapoda</taxon>
        <taxon>Insecta</taxon>
        <taxon>Pterygota</taxon>
        <taxon>Neoptera</taxon>
        <taxon>Polyneoptera</taxon>
        <taxon>Phasmatodea</taxon>
        <taxon>Timematodea</taxon>
        <taxon>Timematoidea</taxon>
        <taxon>Timematidae</taxon>
        <taxon>Timema</taxon>
    </lineage>
</organism>
<accession>A0A7R9K3E7</accession>
<sequence length="133" mass="14655">MPLTEDSEAPDCAQSELCQCSLVATSPGKNPLPHRWGRGWGITTSFKVVIYSCLDLSCRATKLALVALSVMYTTFNGSDDLSFRVTLSGMYPTFNGSDYFCFRWRCPSRIHRAVVAIVIQDRVVVAGTLPIIS</sequence>
<gene>
    <name evidence="1" type="ORF">TGEB3V08_LOCUS7839</name>
</gene>
<proteinExistence type="predicted"/>